<dbReference type="OrthoDB" id="10039976at2759"/>
<dbReference type="Proteomes" id="UP000030653">
    <property type="component" value="Unassembled WGS sequence"/>
</dbReference>
<keyword evidence="4 6" id="KW-0012">Acyltransferase</keyword>
<dbReference type="UniPathway" id="UPA00113">
    <property type="reaction ID" value="UER00529"/>
</dbReference>
<dbReference type="RefSeq" id="XP_040626490.1">
    <property type="nucleotide sequence ID" value="XM_040770460.1"/>
</dbReference>
<dbReference type="STRING" id="1858805.M5G754"/>
<dbReference type="HOGENOM" id="CLU_072095_0_1_1"/>
<dbReference type="GO" id="GO:0006048">
    <property type="term" value="P:UDP-N-acetylglucosamine biosynthetic process"/>
    <property type="evidence" value="ECO:0007669"/>
    <property type="project" value="UniProtKB-UniRule"/>
</dbReference>
<dbReference type="GeneID" id="63685522"/>
<dbReference type="AlphaFoldDB" id="M5G754"/>
<dbReference type="EMBL" id="JH795869">
    <property type="protein sequence ID" value="EJT99592.1"/>
    <property type="molecule type" value="Genomic_DNA"/>
</dbReference>
<dbReference type="PANTHER" id="PTHR13355">
    <property type="entry name" value="GLUCOSAMINE 6-PHOSPHATE N-ACETYLTRANSFERASE"/>
    <property type="match status" value="1"/>
</dbReference>
<evidence type="ECO:0000256" key="6">
    <source>
        <dbReference type="RuleBase" id="RU365086"/>
    </source>
</evidence>
<dbReference type="PROSITE" id="PS51186">
    <property type="entry name" value="GNAT"/>
    <property type="match status" value="1"/>
</dbReference>
<name>M5G754_DACPD</name>
<gene>
    <name evidence="8" type="ORF">DACRYDRAFT_117799</name>
</gene>
<dbReference type="CDD" id="cd04301">
    <property type="entry name" value="NAT_SF"/>
    <property type="match status" value="1"/>
</dbReference>
<keyword evidence="3 6" id="KW-0808">Transferase</keyword>
<dbReference type="Pfam" id="PF00583">
    <property type="entry name" value="Acetyltransf_1"/>
    <property type="match status" value="1"/>
</dbReference>
<evidence type="ECO:0000256" key="4">
    <source>
        <dbReference type="ARBA" id="ARBA00023315"/>
    </source>
</evidence>
<evidence type="ECO:0000313" key="8">
    <source>
        <dbReference type="EMBL" id="EJT99592.1"/>
    </source>
</evidence>
<dbReference type="Gene3D" id="3.40.630.30">
    <property type="match status" value="1"/>
</dbReference>
<accession>M5G754</accession>
<proteinExistence type="inferred from homology"/>
<dbReference type="InterPro" id="IPR016181">
    <property type="entry name" value="Acyl_CoA_acyltransferase"/>
</dbReference>
<evidence type="ECO:0000313" key="9">
    <source>
        <dbReference type="Proteomes" id="UP000030653"/>
    </source>
</evidence>
<reference evidence="8 9" key="1">
    <citation type="journal article" date="2012" name="Science">
        <title>The Paleozoic origin of enzymatic lignin decomposition reconstructed from 31 fungal genomes.</title>
        <authorList>
            <person name="Floudas D."/>
            <person name="Binder M."/>
            <person name="Riley R."/>
            <person name="Barry K."/>
            <person name="Blanchette R.A."/>
            <person name="Henrissat B."/>
            <person name="Martinez A.T."/>
            <person name="Otillar R."/>
            <person name="Spatafora J.W."/>
            <person name="Yadav J.S."/>
            <person name="Aerts A."/>
            <person name="Benoit I."/>
            <person name="Boyd A."/>
            <person name="Carlson A."/>
            <person name="Copeland A."/>
            <person name="Coutinho P.M."/>
            <person name="de Vries R.P."/>
            <person name="Ferreira P."/>
            <person name="Findley K."/>
            <person name="Foster B."/>
            <person name="Gaskell J."/>
            <person name="Glotzer D."/>
            <person name="Gorecki P."/>
            <person name="Heitman J."/>
            <person name="Hesse C."/>
            <person name="Hori C."/>
            <person name="Igarashi K."/>
            <person name="Jurgens J.A."/>
            <person name="Kallen N."/>
            <person name="Kersten P."/>
            <person name="Kohler A."/>
            <person name="Kuees U."/>
            <person name="Kumar T.K.A."/>
            <person name="Kuo A."/>
            <person name="LaButti K."/>
            <person name="Larrondo L.F."/>
            <person name="Lindquist E."/>
            <person name="Ling A."/>
            <person name="Lombard V."/>
            <person name="Lucas S."/>
            <person name="Lundell T."/>
            <person name="Martin R."/>
            <person name="McLaughlin D.J."/>
            <person name="Morgenstern I."/>
            <person name="Morin E."/>
            <person name="Murat C."/>
            <person name="Nagy L.G."/>
            <person name="Nolan M."/>
            <person name="Ohm R.A."/>
            <person name="Patyshakuliyeva A."/>
            <person name="Rokas A."/>
            <person name="Ruiz-Duenas F.J."/>
            <person name="Sabat G."/>
            <person name="Salamov A."/>
            <person name="Samejima M."/>
            <person name="Schmutz J."/>
            <person name="Slot J.C."/>
            <person name="St John F."/>
            <person name="Stenlid J."/>
            <person name="Sun H."/>
            <person name="Sun S."/>
            <person name="Syed K."/>
            <person name="Tsang A."/>
            <person name="Wiebenga A."/>
            <person name="Young D."/>
            <person name="Pisabarro A."/>
            <person name="Eastwood D.C."/>
            <person name="Martin F."/>
            <person name="Cullen D."/>
            <person name="Grigoriev I.V."/>
            <person name="Hibbett D.S."/>
        </authorList>
    </citation>
    <scope>NUCLEOTIDE SEQUENCE [LARGE SCALE GENOMIC DNA]</scope>
    <source>
        <strain evidence="8 9">DJM-731 SS1</strain>
    </source>
</reference>
<comment type="similarity">
    <text evidence="2 6">Belongs to the acetyltransferase family. GNA1 subfamily.</text>
</comment>
<organism evidence="8 9">
    <name type="scientific">Dacryopinax primogenitus (strain DJM 731)</name>
    <name type="common">Brown rot fungus</name>
    <dbReference type="NCBI Taxonomy" id="1858805"/>
    <lineage>
        <taxon>Eukaryota</taxon>
        <taxon>Fungi</taxon>
        <taxon>Dikarya</taxon>
        <taxon>Basidiomycota</taxon>
        <taxon>Agaricomycotina</taxon>
        <taxon>Dacrymycetes</taxon>
        <taxon>Dacrymycetales</taxon>
        <taxon>Dacrymycetaceae</taxon>
        <taxon>Dacryopinax</taxon>
    </lineage>
</organism>
<comment type="catalytic activity">
    <reaction evidence="5 6">
        <text>D-glucosamine 6-phosphate + acetyl-CoA = N-acetyl-D-glucosamine 6-phosphate + CoA + H(+)</text>
        <dbReference type="Rhea" id="RHEA:10292"/>
        <dbReference type="ChEBI" id="CHEBI:15378"/>
        <dbReference type="ChEBI" id="CHEBI:57287"/>
        <dbReference type="ChEBI" id="CHEBI:57288"/>
        <dbReference type="ChEBI" id="CHEBI:57513"/>
        <dbReference type="ChEBI" id="CHEBI:58725"/>
        <dbReference type="EC" id="2.3.1.4"/>
    </reaction>
</comment>
<dbReference type="InterPro" id="IPR000182">
    <property type="entry name" value="GNAT_dom"/>
</dbReference>
<dbReference type="FunFam" id="3.40.630.30:FF:000105">
    <property type="entry name" value="Glucosamine 6-phosphate N-acetyltransferase"/>
    <property type="match status" value="1"/>
</dbReference>
<feature type="domain" description="N-acetyltransferase" evidence="7">
    <location>
        <begin position="22"/>
        <end position="175"/>
    </location>
</feature>
<evidence type="ECO:0000256" key="1">
    <source>
        <dbReference type="ARBA" id="ARBA00004832"/>
    </source>
</evidence>
<dbReference type="InterPro" id="IPR039143">
    <property type="entry name" value="GNPNAT1-like"/>
</dbReference>
<dbReference type="OMA" id="LVVEMKF"/>
<dbReference type="SUPFAM" id="SSF55729">
    <property type="entry name" value="Acyl-CoA N-acyltransferases (Nat)"/>
    <property type="match status" value="1"/>
</dbReference>
<comment type="pathway">
    <text evidence="1 6">Nucleotide-sugar biosynthesis; UDP-N-acetyl-alpha-D-glucosamine biosynthesis; N-acetyl-alpha-D-glucosamine 1-phosphate from alpha-D-glucosamine 6-phosphate (route I): step 1/2.</text>
</comment>
<dbReference type="PANTHER" id="PTHR13355:SF11">
    <property type="entry name" value="GLUCOSAMINE 6-PHOSPHATE N-ACETYLTRANSFERASE"/>
    <property type="match status" value="1"/>
</dbReference>
<evidence type="ECO:0000256" key="2">
    <source>
        <dbReference type="ARBA" id="ARBA00006048"/>
    </source>
</evidence>
<dbReference type="EC" id="2.3.1.4" evidence="6"/>
<evidence type="ECO:0000256" key="3">
    <source>
        <dbReference type="ARBA" id="ARBA00022679"/>
    </source>
</evidence>
<keyword evidence="9" id="KW-1185">Reference proteome</keyword>
<sequence length="186" mass="20423">MSTPLFPAHLLPPPPPSLAADLLIRSLERDDHLHGHMQVLNVLSPTPDITPDAYHAIFDDMARRPETYYTIVILSVPTSQILATSTLLLERKHLRSGGLVGHIEDVAVSSLAQGRGLGKLLITTLTGLAEGLGCYKVILDCARDNVGFYEKCGFWEKEVEMVQYFGAAKAGKQPPPRVKDEEKPNL</sequence>
<evidence type="ECO:0000256" key="5">
    <source>
        <dbReference type="ARBA" id="ARBA00048964"/>
    </source>
</evidence>
<protein>
    <recommendedName>
        <fullName evidence="6">Glucosamine 6-phosphate N-acetyltransferase</fullName>
        <ecNumber evidence="6">2.3.1.4</ecNumber>
    </recommendedName>
</protein>
<evidence type="ECO:0000259" key="7">
    <source>
        <dbReference type="PROSITE" id="PS51186"/>
    </source>
</evidence>
<dbReference type="GO" id="GO:0004343">
    <property type="term" value="F:glucosamine 6-phosphate N-acetyltransferase activity"/>
    <property type="evidence" value="ECO:0007669"/>
    <property type="project" value="UniProtKB-UniRule"/>
</dbReference>